<keyword evidence="1" id="KW-0732">Signal</keyword>
<feature type="domain" description="PBP" evidence="2">
    <location>
        <begin position="27"/>
        <end position="251"/>
    </location>
</feature>
<dbReference type="OrthoDB" id="186379at2"/>
<gene>
    <name evidence="3" type="ORF">SAMN04488503_2088</name>
</gene>
<dbReference type="PANTHER" id="PTHR37945">
    <property type="entry name" value="EXTRACELLULAR TUNGSTATE BINDING PROTEIN"/>
    <property type="match status" value="1"/>
</dbReference>
<organism evidence="3 4">
    <name type="scientific">Humidesulfovibrio mexicanus</name>
    <dbReference type="NCBI Taxonomy" id="147047"/>
    <lineage>
        <taxon>Bacteria</taxon>
        <taxon>Pseudomonadati</taxon>
        <taxon>Thermodesulfobacteriota</taxon>
        <taxon>Desulfovibrionia</taxon>
        <taxon>Desulfovibrionales</taxon>
        <taxon>Desulfovibrionaceae</taxon>
        <taxon>Humidesulfovibrio</taxon>
    </lineage>
</organism>
<dbReference type="Proteomes" id="UP000198324">
    <property type="component" value="Unassembled WGS sequence"/>
</dbReference>
<evidence type="ECO:0000256" key="1">
    <source>
        <dbReference type="SAM" id="SignalP"/>
    </source>
</evidence>
<reference evidence="3 4" key="1">
    <citation type="submission" date="2017-06" db="EMBL/GenBank/DDBJ databases">
        <authorList>
            <person name="Kim H.J."/>
            <person name="Triplett B.A."/>
        </authorList>
    </citation>
    <scope>NUCLEOTIDE SEQUENCE [LARGE SCALE GENOMIC DNA]</scope>
    <source>
        <strain evidence="3 4">DSM 13116</strain>
    </source>
</reference>
<proteinExistence type="predicted"/>
<evidence type="ECO:0000259" key="2">
    <source>
        <dbReference type="Pfam" id="PF12849"/>
    </source>
</evidence>
<evidence type="ECO:0000313" key="4">
    <source>
        <dbReference type="Proteomes" id="UP000198324"/>
    </source>
</evidence>
<dbReference type="EMBL" id="FZOC01000004">
    <property type="protein sequence ID" value="SNR96666.1"/>
    <property type="molecule type" value="Genomic_DNA"/>
</dbReference>
<feature type="chain" id="PRO_5012805542" evidence="1">
    <location>
        <begin position="26"/>
        <end position="274"/>
    </location>
</feature>
<dbReference type="RefSeq" id="WP_089274316.1">
    <property type="nucleotide sequence ID" value="NZ_FZOC01000004.1"/>
</dbReference>
<dbReference type="AlphaFoldDB" id="A0A239ALV9"/>
<dbReference type="InterPro" id="IPR024370">
    <property type="entry name" value="PBP_domain"/>
</dbReference>
<dbReference type="SUPFAM" id="SSF53850">
    <property type="entry name" value="Periplasmic binding protein-like II"/>
    <property type="match status" value="1"/>
</dbReference>
<keyword evidence="4" id="KW-1185">Reference proteome</keyword>
<feature type="signal peptide" evidence="1">
    <location>
        <begin position="1"/>
        <end position="25"/>
    </location>
</feature>
<evidence type="ECO:0000313" key="3">
    <source>
        <dbReference type="EMBL" id="SNR96666.1"/>
    </source>
</evidence>
<dbReference type="InterPro" id="IPR052738">
    <property type="entry name" value="ABC-Tungstate_binding"/>
</dbReference>
<dbReference type="Pfam" id="PF12849">
    <property type="entry name" value="PBP_like_2"/>
    <property type="match status" value="1"/>
</dbReference>
<accession>A0A239ALV9</accession>
<protein>
    <submittedName>
        <fullName evidence="3">Tungstate transport system substrate-binding protein</fullName>
    </submittedName>
</protein>
<sequence>MRKFSLVLTVLALLALLAFCGSALAAESILVGTTTSTADTGLLDSLAPKVLKDTGLDMRWIAVGTGKALEHGKNCDVDVLMVHAPGAEKKFIADGFGVQRSEFMYNDFVIVGPAKDPAKIKGAGAGDSLKTIAAAKAVFVSRGDDSGTHKLEQGLWKNAGLAPDKDAWYVSVGQGMLATLRIAAERGAYTITDRGTWIAYEAKDHGKSGLVILSEGDLALRNQYSIILLAQKCAKIKHGAAKKLLDWFVSPVGQKAIADFKVEGKQLFIPNAAK</sequence>
<dbReference type="PANTHER" id="PTHR37945:SF1">
    <property type="entry name" value="EXTRACELLULAR TUNGSTATE BINDING PROTEIN"/>
    <property type="match status" value="1"/>
</dbReference>
<name>A0A239ALV9_9BACT</name>
<dbReference type="Gene3D" id="3.40.190.10">
    <property type="entry name" value="Periplasmic binding protein-like II"/>
    <property type="match status" value="2"/>
</dbReference>